<dbReference type="SMART" id="SM00473">
    <property type="entry name" value="PAN_AP"/>
    <property type="match status" value="2"/>
</dbReference>
<dbReference type="InterPro" id="IPR003609">
    <property type="entry name" value="Pan_app"/>
</dbReference>
<dbReference type="Pfam" id="PF00024">
    <property type="entry name" value="PAN_1"/>
    <property type="match status" value="2"/>
</dbReference>
<dbReference type="Gene3D" id="3.50.4.10">
    <property type="entry name" value="Hepatocyte Growth Factor"/>
    <property type="match status" value="2"/>
</dbReference>
<accession>A0A3P8BSP4</accession>
<dbReference type="CDD" id="cd01099">
    <property type="entry name" value="PAN_AP_HGF"/>
    <property type="match status" value="2"/>
</dbReference>
<dbReference type="OrthoDB" id="5869676at2759"/>
<sequence>MCQAGRGCTSSMQQYPMLNGKRCPREVRRGVPGAGKRFRSTWDNAEFCMWPVVVRRRCDLCFLSFRSSDPRRLWCDEGNPSSGFRIEKRSTWLRQWNNLRCLCAATYSTLRLHRCQSLQWYRDGKCVLNKGSHLGKYDLIEDKLSTYQFIACDVQGIPTASWKFLTQVTTTVRPSTTTTTSPTSTTVITTEAVITTESTTTEETRATDATVTEESMKINNDCFEEISGYMMTNVAGGLEHDVSMEECKCFCASSRASRRYSFECLSATYYHEERDCILNLDDRHRNPQLLEKQNGQYAVTYLAMTNNHENDNSTPLNLSCPTLATYFFKFALANTDVCFLELSDFVLEGTALAIETAISHQECKCRCLNGETRYGEACQSFQYYFDSTTCLINKQNRFSNPENFNFVPNLQPRSYFEHRCATRGTVATQKQYFNLFQHRGCFCMQILSSPFLPPQKS</sequence>
<reference evidence="2" key="1">
    <citation type="submission" date="2018-11" db="EMBL/GenBank/DDBJ databases">
        <authorList>
            <consortium name="Pathogen Informatics"/>
        </authorList>
    </citation>
    <scope>NUCLEOTIDE SEQUENCE [LARGE SCALE GENOMIC DNA]</scope>
</reference>
<dbReference type="PANTHER" id="PTHR35193:SF5">
    <property type="entry name" value="FLOCCULATION PROTEIN FLO11"/>
    <property type="match status" value="1"/>
</dbReference>
<organism evidence="2">
    <name type="scientific">Heligmosomoides polygyrus</name>
    <name type="common">Parasitic roundworm</name>
    <dbReference type="NCBI Taxonomy" id="6339"/>
    <lineage>
        <taxon>Eukaryota</taxon>
        <taxon>Metazoa</taxon>
        <taxon>Ecdysozoa</taxon>
        <taxon>Nematoda</taxon>
        <taxon>Chromadorea</taxon>
        <taxon>Rhabditida</taxon>
        <taxon>Rhabditina</taxon>
        <taxon>Rhabditomorpha</taxon>
        <taxon>Strongyloidea</taxon>
        <taxon>Heligmosomidae</taxon>
        <taxon>Heligmosomoides</taxon>
    </lineage>
</organism>
<feature type="domain" description="Apple" evidence="1">
    <location>
        <begin position="222"/>
        <end position="302"/>
    </location>
</feature>
<dbReference type="PANTHER" id="PTHR35193">
    <property type="entry name" value="MUCIN 13A, CELL SURFACE-ASSOCIATED-RELATED"/>
    <property type="match status" value="1"/>
</dbReference>
<evidence type="ECO:0000259" key="1">
    <source>
        <dbReference type="PROSITE" id="PS50948"/>
    </source>
</evidence>
<gene>
    <name evidence="2" type="ORF">HPBE_LOCUS9172</name>
</gene>
<feature type="domain" description="Apple" evidence="1">
    <location>
        <begin position="338"/>
        <end position="420"/>
    </location>
</feature>
<proteinExistence type="predicted"/>
<dbReference type="SUPFAM" id="SSF57414">
    <property type="entry name" value="Hairpin loop containing domain-like"/>
    <property type="match status" value="2"/>
</dbReference>
<dbReference type="PROSITE" id="PS50948">
    <property type="entry name" value="PAN"/>
    <property type="match status" value="2"/>
</dbReference>
<dbReference type="AlphaFoldDB" id="A0A3P8BSP4"/>
<protein>
    <recommendedName>
        <fullName evidence="1">Apple domain-containing protein</fullName>
    </recommendedName>
</protein>
<evidence type="ECO:0000313" key="2">
    <source>
        <dbReference type="EMBL" id="VDO79538.1"/>
    </source>
</evidence>
<name>A0A3P8BSP4_HELPZ</name>
<dbReference type="EMBL" id="UZAH01026366">
    <property type="protein sequence ID" value="VDO79538.1"/>
    <property type="molecule type" value="Genomic_DNA"/>
</dbReference>